<reference evidence="2" key="2">
    <citation type="journal article" date="2021" name="PeerJ">
        <title>Extensive microbial diversity within the chicken gut microbiome revealed by metagenomics and culture.</title>
        <authorList>
            <person name="Gilroy R."/>
            <person name="Ravi A."/>
            <person name="Getino M."/>
            <person name="Pursley I."/>
            <person name="Horton D.L."/>
            <person name="Alikhan N.F."/>
            <person name="Baker D."/>
            <person name="Gharbi K."/>
            <person name="Hall N."/>
            <person name="Watson M."/>
            <person name="Adriaenssens E.M."/>
            <person name="Foster-Nyarko E."/>
            <person name="Jarju S."/>
            <person name="Secka A."/>
            <person name="Antonio M."/>
            <person name="Oren A."/>
            <person name="Chaudhuri R.R."/>
            <person name="La Ragione R."/>
            <person name="Hildebrand F."/>
            <person name="Pallen M.J."/>
        </authorList>
    </citation>
    <scope>NUCLEOTIDE SEQUENCE</scope>
    <source>
        <strain evidence="2">11300</strain>
    </source>
</reference>
<dbReference type="Gene3D" id="3.40.50.1110">
    <property type="entry name" value="SGNH hydrolase"/>
    <property type="match status" value="1"/>
</dbReference>
<dbReference type="InterPro" id="IPR013830">
    <property type="entry name" value="SGNH_hydro"/>
</dbReference>
<gene>
    <name evidence="2" type="ORF">IAD16_00150</name>
</gene>
<comment type="caution">
    <text evidence="2">The sequence shown here is derived from an EMBL/GenBank/DDBJ whole genome shotgun (WGS) entry which is preliminary data.</text>
</comment>
<reference evidence="2" key="1">
    <citation type="submission" date="2020-10" db="EMBL/GenBank/DDBJ databases">
        <authorList>
            <person name="Gilroy R."/>
        </authorList>
    </citation>
    <scope>NUCLEOTIDE SEQUENCE</scope>
    <source>
        <strain evidence="2">11300</strain>
    </source>
</reference>
<name>A0A9D1I4H5_9FIRM</name>
<organism evidence="2 3">
    <name type="scientific">Candidatus Fimisoma avicola</name>
    <dbReference type="NCBI Taxonomy" id="2840826"/>
    <lineage>
        <taxon>Bacteria</taxon>
        <taxon>Bacillati</taxon>
        <taxon>Bacillota</taxon>
        <taxon>Clostridia</taxon>
        <taxon>Eubacteriales</taxon>
        <taxon>Candidatus Fimisoma</taxon>
    </lineage>
</organism>
<accession>A0A9D1I4H5</accession>
<dbReference type="AlphaFoldDB" id="A0A9D1I4H5"/>
<sequence length="253" mass="28160">MRSKTRNKKVNMTVIIVLMAAAAVLLAAIFILSRGSASKDQTFTVSRQMAVKLDGGFEKMSDTEQMIAGGQFTIFDIDFNSPFENCVVIGDSVTEGLSAYGHLDEDKVFSKIGGSVLNSEDELPQAAATAPEAAFFSFGANEMGMFSGDEELFTSRYQEFIEKFMELSPSTKIYVNSISKPSESRIGSGGYFYKWQDFNQAIEEMCGRIGAEYIDNTYILIEHPDLYAGDGIHVSSDYYPYWLMHMASQARLW</sequence>
<dbReference type="Pfam" id="PF13472">
    <property type="entry name" value="Lipase_GDSL_2"/>
    <property type="match status" value="1"/>
</dbReference>
<dbReference type="Proteomes" id="UP000824091">
    <property type="component" value="Unassembled WGS sequence"/>
</dbReference>
<feature type="domain" description="SGNH hydrolase-type esterase" evidence="1">
    <location>
        <begin position="89"/>
        <end position="236"/>
    </location>
</feature>
<dbReference type="EMBL" id="DVMO01000004">
    <property type="protein sequence ID" value="HIU26775.1"/>
    <property type="molecule type" value="Genomic_DNA"/>
</dbReference>
<dbReference type="SUPFAM" id="SSF52266">
    <property type="entry name" value="SGNH hydrolase"/>
    <property type="match status" value="1"/>
</dbReference>
<evidence type="ECO:0000313" key="2">
    <source>
        <dbReference type="EMBL" id="HIU26775.1"/>
    </source>
</evidence>
<evidence type="ECO:0000259" key="1">
    <source>
        <dbReference type="Pfam" id="PF13472"/>
    </source>
</evidence>
<protein>
    <recommendedName>
        <fullName evidence="1">SGNH hydrolase-type esterase domain-containing protein</fullName>
    </recommendedName>
</protein>
<evidence type="ECO:0000313" key="3">
    <source>
        <dbReference type="Proteomes" id="UP000824091"/>
    </source>
</evidence>
<dbReference type="InterPro" id="IPR036514">
    <property type="entry name" value="SGNH_hydro_sf"/>
</dbReference>
<proteinExistence type="predicted"/>